<name>A0A8H3YKD4_VENIN</name>
<dbReference type="EMBL" id="WNWR01000499">
    <property type="protein sequence ID" value="KAE9976421.1"/>
    <property type="molecule type" value="Genomic_DNA"/>
</dbReference>
<feature type="compositionally biased region" description="Pro residues" evidence="1">
    <location>
        <begin position="793"/>
        <end position="815"/>
    </location>
</feature>
<feature type="compositionally biased region" description="Low complexity" evidence="1">
    <location>
        <begin position="391"/>
        <end position="401"/>
    </location>
</feature>
<organism evidence="3 6">
    <name type="scientific">Venturia inaequalis</name>
    <name type="common">Apple scab fungus</name>
    <dbReference type="NCBI Taxonomy" id="5025"/>
    <lineage>
        <taxon>Eukaryota</taxon>
        <taxon>Fungi</taxon>
        <taxon>Dikarya</taxon>
        <taxon>Ascomycota</taxon>
        <taxon>Pezizomycotina</taxon>
        <taxon>Dothideomycetes</taxon>
        <taxon>Pleosporomycetidae</taxon>
        <taxon>Venturiales</taxon>
        <taxon>Venturiaceae</taxon>
        <taxon>Venturia</taxon>
    </lineage>
</organism>
<feature type="domain" description="PH" evidence="2">
    <location>
        <begin position="306"/>
        <end position="343"/>
    </location>
</feature>
<feature type="compositionally biased region" description="Basic and acidic residues" evidence="1">
    <location>
        <begin position="461"/>
        <end position="474"/>
    </location>
</feature>
<evidence type="ECO:0000259" key="2">
    <source>
        <dbReference type="PROSITE" id="PS50003"/>
    </source>
</evidence>
<dbReference type="Proteomes" id="UP000490939">
    <property type="component" value="Unassembled WGS sequence"/>
</dbReference>
<feature type="compositionally biased region" description="Low complexity" evidence="1">
    <location>
        <begin position="745"/>
        <end position="760"/>
    </location>
</feature>
<feature type="region of interest" description="Disordered" evidence="1">
    <location>
        <begin position="347"/>
        <end position="567"/>
    </location>
</feature>
<evidence type="ECO:0000313" key="8">
    <source>
        <dbReference type="Proteomes" id="UP000490939"/>
    </source>
</evidence>
<feature type="region of interest" description="Disordered" evidence="1">
    <location>
        <begin position="1"/>
        <end position="67"/>
    </location>
</feature>
<feature type="compositionally biased region" description="Polar residues" evidence="1">
    <location>
        <begin position="615"/>
        <end position="624"/>
    </location>
</feature>
<evidence type="ECO:0000313" key="6">
    <source>
        <dbReference type="Proteomes" id="UP000433883"/>
    </source>
</evidence>
<keyword evidence="8" id="KW-1185">Reference proteome</keyword>
<feature type="compositionally biased region" description="Polar residues" evidence="1">
    <location>
        <begin position="478"/>
        <end position="492"/>
    </location>
</feature>
<dbReference type="EMBL" id="WNWQ01000938">
    <property type="protein sequence ID" value="KAE9962918.1"/>
    <property type="molecule type" value="Genomic_DNA"/>
</dbReference>
<feature type="compositionally biased region" description="Pro residues" evidence="1">
    <location>
        <begin position="761"/>
        <end position="780"/>
    </location>
</feature>
<dbReference type="AlphaFoldDB" id="A0A8H3YKD4"/>
<comment type="caution">
    <text evidence="3">The sequence shown here is derived from an EMBL/GenBank/DDBJ whole genome shotgun (WGS) entry which is preliminary data.</text>
</comment>
<gene>
    <name evidence="3" type="ORF">BLS_009880</name>
    <name evidence="5" type="ORF">EG327_008037</name>
    <name evidence="4" type="ORF">EG328_003661</name>
</gene>
<dbReference type="Proteomes" id="UP000447873">
    <property type="component" value="Unassembled WGS sequence"/>
</dbReference>
<protein>
    <recommendedName>
        <fullName evidence="2">PH domain-containing protein</fullName>
    </recommendedName>
</protein>
<feature type="region of interest" description="Disordered" evidence="1">
    <location>
        <begin position="131"/>
        <end position="155"/>
    </location>
</feature>
<evidence type="ECO:0000313" key="3">
    <source>
        <dbReference type="EMBL" id="KAE9962918.1"/>
    </source>
</evidence>
<feature type="region of interest" description="Disordered" evidence="1">
    <location>
        <begin position="581"/>
        <end position="624"/>
    </location>
</feature>
<feature type="compositionally biased region" description="Basic and acidic residues" evidence="1">
    <location>
        <begin position="604"/>
        <end position="614"/>
    </location>
</feature>
<dbReference type="Proteomes" id="UP000433883">
    <property type="component" value="Unassembled WGS sequence"/>
</dbReference>
<reference evidence="3 6" key="1">
    <citation type="submission" date="2019-11" db="EMBL/GenBank/DDBJ databases">
        <title>Venturia inaequalis Genome Resource.</title>
        <authorList>
            <person name="Lichtner F.J."/>
        </authorList>
    </citation>
    <scope>NUCLEOTIDE SEQUENCE [LARGE SCALE GENOMIC DNA]</scope>
    <source>
        <strain evidence="4 7">120213</strain>
        <strain evidence="3">Bline_iso_100314</strain>
        <strain evidence="5 8">DMI_063113</strain>
    </source>
</reference>
<evidence type="ECO:0000313" key="4">
    <source>
        <dbReference type="EMBL" id="KAE9974755.1"/>
    </source>
</evidence>
<sequence length="815" mass="88548">MPFNDQLGRPRRSNRNFSFRSTFSRSIQPISELDQKPKVEPANAESKPLPVLPDAPISPPDRRQNRMSIFDMFSRPRVERARGYGNEAGLEPLPERSETPAPSLFYYGNGNPENSQAITSPVAQSRPVSRMSASADSQWPARITSPGTMDEWDPPPLFRAYPQSVRHGTLLGTNLSVEAIRGQQLRRQNVGLFGSTASLPFVREGLEDELGQREQSWQSMGLIPGSSDGPELVPKVFVLVAAGRLVQYAGDGNYDRMPEKTLQLGEKSAAFACDLIPGKHFVIQVVQSVNGEGIATINKSRSLLSRLRTPSAAMRKTTTSFLLIFSTPEEMDLWLKAIRKVINQLSGRDGEGETGGKHSRKNTAEKVDEVPTHRFQAQKASLEGRQSLTRSSSPHSQARSSFHQSSLLPLVLSTTGSTPSTEDNSPRTSASDTDGNSSHPQRGTSTDASSLATTPASFEQTRLDQLRDGSRQRDSLMSIRTSHTFATDTITVPNSRNSSSPPSPHVESFAIKQSSPPHSSPVRTSYIQPMANTSSYRRSPQATPVEKSERVSRIQRHSPTDVYGKNSPVLDFRARTISATSLENPRSRGSVLYPRAVHNQKQSSENEPKVKAQRPESTVGQLPNISSRSMSRIDQPRKQLFRPVPIIPSQPSSNVQGCAPETYVPRRFSSLPLSGPVSPALPAAPTVLPAGRPRAPSYSLTPSVQPQAPPPSAPQGKRLQRPASLQIISDPAPFLSQSRKRKPSISRSSSASPALLYSPPATAPLSPPPTDAPPIPPMNPSRPNLSSQTPLMPVLPPPAPPPSCPLPAPPPQAVV</sequence>
<dbReference type="PROSITE" id="PS50003">
    <property type="entry name" value="PH_DOMAIN"/>
    <property type="match status" value="1"/>
</dbReference>
<evidence type="ECO:0000256" key="1">
    <source>
        <dbReference type="SAM" id="MobiDB-lite"/>
    </source>
</evidence>
<feature type="compositionally biased region" description="Pro residues" evidence="1">
    <location>
        <begin position="50"/>
        <end position="59"/>
    </location>
</feature>
<feature type="compositionally biased region" description="Basic and acidic residues" evidence="1">
    <location>
        <begin position="348"/>
        <end position="372"/>
    </location>
</feature>
<dbReference type="EMBL" id="WNWS01000210">
    <property type="protein sequence ID" value="KAE9974755.1"/>
    <property type="molecule type" value="Genomic_DNA"/>
</dbReference>
<evidence type="ECO:0000313" key="5">
    <source>
        <dbReference type="EMBL" id="KAE9976421.1"/>
    </source>
</evidence>
<dbReference type="InterPro" id="IPR001849">
    <property type="entry name" value="PH_domain"/>
</dbReference>
<feature type="compositionally biased region" description="Low complexity" evidence="1">
    <location>
        <begin position="15"/>
        <end position="26"/>
    </location>
</feature>
<evidence type="ECO:0000313" key="7">
    <source>
        <dbReference type="Proteomes" id="UP000447873"/>
    </source>
</evidence>
<proteinExistence type="predicted"/>
<feature type="compositionally biased region" description="Polar residues" evidence="1">
    <location>
        <begin position="402"/>
        <end position="460"/>
    </location>
</feature>
<accession>A0A8H3YKD4</accession>
<feature type="region of interest" description="Disordered" evidence="1">
    <location>
        <begin position="684"/>
        <end position="815"/>
    </location>
</feature>
<feature type="compositionally biased region" description="Polar residues" evidence="1">
    <location>
        <begin position="511"/>
        <end position="542"/>
    </location>
</feature>